<dbReference type="PANTHER" id="PTHR46600">
    <property type="entry name" value="THAP DOMAIN-CONTAINING"/>
    <property type="match status" value="1"/>
</dbReference>
<dbReference type="InterPro" id="IPR026516">
    <property type="entry name" value="THAP1/10"/>
</dbReference>
<dbReference type="SUPFAM" id="SSF57716">
    <property type="entry name" value="Glucocorticoid receptor-like (DNA-binding domain)"/>
    <property type="match status" value="1"/>
</dbReference>
<evidence type="ECO:0000313" key="8">
    <source>
        <dbReference type="EMBL" id="KAK8774475.1"/>
    </source>
</evidence>
<evidence type="ECO:0000256" key="3">
    <source>
        <dbReference type="ARBA" id="ARBA00022833"/>
    </source>
</evidence>
<sequence length="300" mass="33865">MPFCCVPHCMNHSRNGWRLFCFPRDPGRRRLWSAMVQRENWQPTKASRVCSAHFEECNFEQHRADGVKKLKPNAFPTLFLSRSEHAAQKFRTMKTKYKDLRRARELAGVAAMGRPRWRYYDLMDDFMGTRERETGSGSADPVMVISNIFSVAEASASGADPEREAAIVPEVLPDERAADDGPPRKKIKPEPREEDEDEDESRDTQRTNESGGGDEQLLLDGDSLGSNHQLPPERPPERLHRAAMDNGAASTSASAGTLDAFHFFGMMIADRLRLLPRGTALRALNAMHQVLFEHETGSQR</sequence>
<keyword evidence="2 5" id="KW-0863">Zinc-finger</keyword>
<dbReference type="GO" id="GO:0043565">
    <property type="term" value="F:sequence-specific DNA binding"/>
    <property type="evidence" value="ECO:0007669"/>
    <property type="project" value="InterPro"/>
</dbReference>
<evidence type="ECO:0000256" key="5">
    <source>
        <dbReference type="PROSITE-ProRule" id="PRU00309"/>
    </source>
</evidence>
<proteinExistence type="predicted"/>
<keyword evidence="9" id="KW-1185">Reference proteome</keyword>
<dbReference type="InterPro" id="IPR038441">
    <property type="entry name" value="THAP_Znf_sf"/>
</dbReference>
<evidence type="ECO:0000256" key="2">
    <source>
        <dbReference type="ARBA" id="ARBA00022771"/>
    </source>
</evidence>
<feature type="compositionally biased region" description="Basic and acidic residues" evidence="6">
    <location>
        <begin position="173"/>
        <end position="191"/>
    </location>
</feature>
<dbReference type="Gene3D" id="6.20.210.20">
    <property type="entry name" value="THAP domain"/>
    <property type="match status" value="1"/>
</dbReference>
<organism evidence="8 9">
    <name type="scientific">Amblyomma americanum</name>
    <name type="common">Lone star tick</name>
    <dbReference type="NCBI Taxonomy" id="6943"/>
    <lineage>
        <taxon>Eukaryota</taxon>
        <taxon>Metazoa</taxon>
        <taxon>Ecdysozoa</taxon>
        <taxon>Arthropoda</taxon>
        <taxon>Chelicerata</taxon>
        <taxon>Arachnida</taxon>
        <taxon>Acari</taxon>
        <taxon>Parasitiformes</taxon>
        <taxon>Ixodida</taxon>
        <taxon>Ixodoidea</taxon>
        <taxon>Ixodidae</taxon>
        <taxon>Amblyomminae</taxon>
        <taxon>Amblyomma</taxon>
    </lineage>
</organism>
<protein>
    <recommendedName>
        <fullName evidence="7">THAP-type domain-containing protein</fullName>
    </recommendedName>
</protein>
<dbReference type="PANTHER" id="PTHR46600:SF11">
    <property type="entry name" value="THAP DOMAIN-CONTAINING PROTEIN 10"/>
    <property type="match status" value="1"/>
</dbReference>
<evidence type="ECO:0000256" key="1">
    <source>
        <dbReference type="ARBA" id="ARBA00022723"/>
    </source>
</evidence>
<comment type="caution">
    <text evidence="8">The sequence shown here is derived from an EMBL/GenBank/DDBJ whole genome shotgun (WGS) entry which is preliminary data.</text>
</comment>
<evidence type="ECO:0000313" key="9">
    <source>
        <dbReference type="Proteomes" id="UP001321473"/>
    </source>
</evidence>
<dbReference type="InterPro" id="IPR006612">
    <property type="entry name" value="THAP_Znf"/>
</dbReference>
<feature type="domain" description="THAP-type" evidence="7">
    <location>
        <begin position="1"/>
        <end position="79"/>
    </location>
</feature>
<gene>
    <name evidence="8" type="ORF">V5799_011008</name>
</gene>
<evidence type="ECO:0000256" key="6">
    <source>
        <dbReference type="SAM" id="MobiDB-lite"/>
    </source>
</evidence>
<dbReference type="PROSITE" id="PS50950">
    <property type="entry name" value="ZF_THAP"/>
    <property type="match status" value="1"/>
</dbReference>
<keyword evidence="4 5" id="KW-0238">DNA-binding</keyword>
<dbReference type="AlphaFoldDB" id="A0AAQ4EI45"/>
<feature type="region of interest" description="Disordered" evidence="6">
    <location>
        <begin position="155"/>
        <end position="238"/>
    </location>
</feature>
<name>A0AAQ4EI45_AMBAM</name>
<evidence type="ECO:0000259" key="7">
    <source>
        <dbReference type="PROSITE" id="PS50950"/>
    </source>
</evidence>
<feature type="compositionally biased region" description="Acidic residues" evidence="6">
    <location>
        <begin position="192"/>
        <end position="201"/>
    </location>
</feature>
<dbReference type="Pfam" id="PF05485">
    <property type="entry name" value="THAP"/>
    <property type="match status" value="1"/>
</dbReference>
<dbReference type="Proteomes" id="UP001321473">
    <property type="component" value="Unassembled WGS sequence"/>
</dbReference>
<evidence type="ECO:0000256" key="4">
    <source>
        <dbReference type="ARBA" id="ARBA00023125"/>
    </source>
</evidence>
<dbReference type="GO" id="GO:0008270">
    <property type="term" value="F:zinc ion binding"/>
    <property type="evidence" value="ECO:0007669"/>
    <property type="project" value="UniProtKB-KW"/>
</dbReference>
<feature type="compositionally biased region" description="Low complexity" evidence="6">
    <location>
        <begin position="215"/>
        <end position="226"/>
    </location>
</feature>
<dbReference type="EMBL" id="JARKHS020015377">
    <property type="protein sequence ID" value="KAK8774475.1"/>
    <property type="molecule type" value="Genomic_DNA"/>
</dbReference>
<dbReference type="SMART" id="SM00692">
    <property type="entry name" value="DM3"/>
    <property type="match status" value="1"/>
</dbReference>
<accession>A0AAQ4EI45</accession>
<reference evidence="8 9" key="1">
    <citation type="journal article" date="2023" name="Arcadia Sci">
        <title>De novo assembly of a long-read Amblyomma americanum tick genome.</title>
        <authorList>
            <person name="Chou S."/>
            <person name="Poskanzer K.E."/>
            <person name="Rollins M."/>
            <person name="Thuy-Boun P.S."/>
        </authorList>
    </citation>
    <scope>NUCLEOTIDE SEQUENCE [LARGE SCALE GENOMIC DNA]</scope>
    <source>
        <strain evidence="8">F_SG_1</strain>
        <tissue evidence="8">Salivary glands</tissue>
    </source>
</reference>
<keyword evidence="1" id="KW-0479">Metal-binding</keyword>
<dbReference type="SMART" id="SM00980">
    <property type="entry name" value="THAP"/>
    <property type="match status" value="1"/>
</dbReference>
<keyword evidence="3" id="KW-0862">Zinc</keyword>